<proteinExistence type="predicted"/>
<gene>
    <name evidence="2" type="ORF">FYJ66_04830</name>
</gene>
<comment type="caution">
    <text evidence="2">The sequence shown here is derived from an EMBL/GenBank/DDBJ whole genome shotgun (WGS) entry which is preliminary data.</text>
</comment>
<dbReference type="InterPro" id="IPR013324">
    <property type="entry name" value="RNA_pol_sigma_r3/r4-like"/>
</dbReference>
<evidence type="ECO:0000313" key="2">
    <source>
        <dbReference type="EMBL" id="MST68917.1"/>
    </source>
</evidence>
<dbReference type="InterPro" id="IPR036388">
    <property type="entry name" value="WH-like_DNA-bd_sf"/>
</dbReference>
<dbReference type="InterPro" id="IPR013249">
    <property type="entry name" value="RNA_pol_sigma70_r4_t2"/>
</dbReference>
<dbReference type="SUPFAM" id="SSF88659">
    <property type="entry name" value="Sigma3 and sigma4 domains of RNA polymerase sigma factors"/>
    <property type="match status" value="1"/>
</dbReference>
<name>A0A6A8MBW4_9FIRM</name>
<dbReference type="AlphaFoldDB" id="A0A6A8MBW4"/>
<accession>A0A6A8MBW4</accession>
<dbReference type="GO" id="GO:0016987">
    <property type="term" value="F:sigma factor activity"/>
    <property type="evidence" value="ECO:0007669"/>
    <property type="project" value="InterPro"/>
</dbReference>
<dbReference type="Gene3D" id="1.10.10.10">
    <property type="entry name" value="Winged helix-like DNA-binding domain superfamily/Winged helix DNA-binding domain"/>
    <property type="match status" value="1"/>
</dbReference>
<evidence type="ECO:0000259" key="1">
    <source>
        <dbReference type="Pfam" id="PF08281"/>
    </source>
</evidence>
<sequence length="147" mass="16950">MISDNEKKAVVQMFCAFCKKTLKNARTDLMREMAKNQRREKLFSEMSEAELNRLRVPDEQAFPPAEVVFEVCGLSIGVVDEELADALAVLQEDDRSIVLLSYFAGWTDKRIASFLGRPRSTVQYRRFKALRQLRMLLRGEEVDDVDV</sequence>
<feature type="domain" description="RNA polymerase sigma factor 70 region 4 type 2" evidence="1">
    <location>
        <begin position="81"/>
        <end position="133"/>
    </location>
</feature>
<dbReference type="EMBL" id="VUNB01000003">
    <property type="protein sequence ID" value="MST68917.1"/>
    <property type="molecule type" value="Genomic_DNA"/>
</dbReference>
<dbReference type="GO" id="GO:0006352">
    <property type="term" value="P:DNA-templated transcription initiation"/>
    <property type="evidence" value="ECO:0007669"/>
    <property type="project" value="InterPro"/>
</dbReference>
<dbReference type="RefSeq" id="WP_154572381.1">
    <property type="nucleotide sequence ID" value="NZ_VUNB01000003.1"/>
</dbReference>
<reference evidence="2" key="1">
    <citation type="submission" date="2019-09" db="EMBL/GenBank/DDBJ databases">
        <title>In-depth cultivation of the pig gut microbiome towards novel bacterial diversity and tailored functional studies.</title>
        <authorList>
            <person name="Wylensek D."/>
            <person name="Hitch T.C.A."/>
            <person name="Clavel T."/>
        </authorList>
    </citation>
    <scope>NUCLEOTIDE SEQUENCE</scope>
    <source>
        <strain evidence="2">RF-744-FAT-WT-3</strain>
    </source>
</reference>
<dbReference type="GO" id="GO:0003677">
    <property type="term" value="F:DNA binding"/>
    <property type="evidence" value="ECO:0007669"/>
    <property type="project" value="InterPro"/>
</dbReference>
<organism evidence="2">
    <name type="scientific">Baileyella intestinalis</name>
    <dbReference type="NCBI Taxonomy" id="2606709"/>
    <lineage>
        <taxon>Bacteria</taxon>
        <taxon>Bacillati</taxon>
        <taxon>Bacillota</taxon>
        <taxon>Clostridia</taxon>
        <taxon>Peptostreptococcales</taxon>
        <taxon>Anaerovoracaceae</taxon>
        <taxon>Baileyella</taxon>
    </lineage>
</organism>
<dbReference type="CDD" id="cd06171">
    <property type="entry name" value="Sigma70_r4"/>
    <property type="match status" value="1"/>
</dbReference>
<dbReference type="Pfam" id="PF08281">
    <property type="entry name" value="Sigma70_r4_2"/>
    <property type="match status" value="1"/>
</dbReference>
<protein>
    <submittedName>
        <fullName evidence="2">Sigma-70 family RNA polymerase sigma factor</fullName>
    </submittedName>
</protein>